<dbReference type="EMBL" id="BARS01038443">
    <property type="protein sequence ID" value="GAG22657.1"/>
    <property type="molecule type" value="Genomic_DNA"/>
</dbReference>
<comment type="caution">
    <text evidence="1">The sequence shown here is derived from an EMBL/GenBank/DDBJ whole genome shotgun (WGS) entry which is preliminary data.</text>
</comment>
<dbReference type="AlphaFoldDB" id="X0WHH2"/>
<organism evidence="1">
    <name type="scientific">marine sediment metagenome</name>
    <dbReference type="NCBI Taxonomy" id="412755"/>
    <lineage>
        <taxon>unclassified sequences</taxon>
        <taxon>metagenomes</taxon>
        <taxon>ecological metagenomes</taxon>
    </lineage>
</organism>
<protein>
    <submittedName>
        <fullName evidence="1">Uncharacterized protein</fullName>
    </submittedName>
</protein>
<evidence type="ECO:0000313" key="1">
    <source>
        <dbReference type="EMBL" id="GAG22657.1"/>
    </source>
</evidence>
<accession>X0WHH2</accession>
<reference evidence="1" key="1">
    <citation type="journal article" date="2014" name="Front. Microbiol.">
        <title>High frequency of phylogenetically diverse reductive dehalogenase-homologous genes in deep subseafloor sedimentary metagenomes.</title>
        <authorList>
            <person name="Kawai M."/>
            <person name="Futagami T."/>
            <person name="Toyoda A."/>
            <person name="Takaki Y."/>
            <person name="Nishi S."/>
            <person name="Hori S."/>
            <person name="Arai W."/>
            <person name="Tsubouchi T."/>
            <person name="Morono Y."/>
            <person name="Uchiyama I."/>
            <person name="Ito T."/>
            <person name="Fujiyama A."/>
            <person name="Inagaki F."/>
            <person name="Takami H."/>
        </authorList>
    </citation>
    <scope>NUCLEOTIDE SEQUENCE</scope>
    <source>
        <strain evidence="1">Expedition CK06-06</strain>
    </source>
</reference>
<name>X0WHH2_9ZZZZ</name>
<sequence>MEKDKPIDEAELIKLIRRIICEVFHMLVNSEPITHFKQIREDQLQVEDTEIYLMIKDHKPIGYTYWNKASTNEGELDCIRQL</sequence>
<proteinExistence type="predicted"/>
<gene>
    <name evidence="1" type="ORF">S01H1_58825</name>
</gene>